<dbReference type="EMBL" id="QZCE01000002">
    <property type="protein sequence ID" value="NEZ64293.1"/>
    <property type="molecule type" value="Genomic_DNA"/>
</dbReference>
<feature type="modified residue" description="4-aspartylphosphate" evidence="1">
    <location>
        <position position="54"/>
    </location>
</feature>
<dbReference type="Gene3D" id="3.20.20.450">
    <property type="entry name" value="EAL domain"/>
    <property type="match status" value="1"/>
</dbReference>
<dbReference type="Gene3D" id="3.30.70.270">
    <property type="match status" value="1"/>
</dbReference>
<dbReference type="SMART" id="SM00052">
    <property type="entry name" value="EAL"/>
    <property type="match status" value="1"/>
</dbReference>
<dbReference type="SUPFAM" id="SSF141868">
    <property type="entry name" value="EAL domain-like"/>
    <property type="match status" value="1"/>
</dbReference>
<evidence type="ECO:0000259" key="2">
    <source>
        <dbReference type="PROSITE" id="PS50110"/>
    </source>
</evidence>
<comment type="caution">
    <text evidence="5">The sequence shown here is derived from an EMBL/GenBank/DDBJ whole genome shotgun (WGS) entry which is preliminary data.</text>
</comment>
<dbReference type="InterPro" id="IPR029787">
    <property type="entry name" value="Nucleotide_cyclase"/>
</dbReference>
<dbReference type="FunFam" id="3.20.20.450:FF:000001">
    <property type="entry name" value="Cyclic di-GMP phosphodiesterase yahA"/>
    <property type="match status" value="1"/>
</dbReference>
<dbReference type="InterPro" id="IPR011006">
    <property type="entry name" value="CheY-like_superfamily"/>
</dbReference>
<gene>
    <name evidence="5" type="ORF">D0962_16090</name>
</gene>
<feature type="domain" description="GGDEF" evidence="4">
    <location>
        <begin position="179"/>
        <end position="314"/>
    </location>
</feature>
<dbReference type="PROSITE" id="PS50887">
    <property type="entry name" value="GGDEF"/>
    <property type="match status" value="1"/>
</dbReference>
<dbReference type="GO" id="GO:0000160">
    <property type="term" value="P:phosphorelay signal transduction system"/>
    <property type="evidence" value="ECO:0007669"/>
    <property type="project" value="InterPro"/>
</dbReference>
<dbReference type="InterPro" id="IPR035919">
    <property type="entry name" value="EAL_sf"/>
</dbReference>
<dbReference type="PANTHER" id="PTHR33121">
    <property type="entry name" value="CYCLIC DI-GMP PHOSPHODIESTERASE PDEF"/>
    <property type="match status" value="1"/>
</dbReference>
<proteinExistence type="predicted"/>
<dbReference type="InterPro" id="IPR001633">
    <property type="entry name" value="EAL_dom"/>
</dbReference>
<organism evidence="5 6">
    <name type="scientific">Adonisia turfae CCMR0082</name>
    <dbReference type="NCBI Taxonomy" id="2304604"/>
    <lineage>
        <taxon>Bacteria</taxon>
        <taxon>Bacillati</taxon>
        <taxon>Cyanobacteriota</taxon>
        <taxon>Adonisia</taxon>
        <taxon>Adonisia turfae</taxon>
    </lineage>
</organism>
<dbReference type="InterPro" id="IPR050706">
    <property type="entry name" value="Cyclic-di-GMP_PDE-like"/>
</dbReference>
<reference evidence="5 6" key="1">
    <citation type="journal article" date="2020" name="Microb. Ecol.">
        <title>Ecogenomics of the Marine Benthic Filamentous Cyanobacterium Adonisia.</title>
        <authorList>
            <person name="Walter J.M."/>
            <person name="Coutinho F.H."/>
            <person name="Leomil L."/>
            <person name="Hargreaves P.I."/>
            <person name="Campeao M.E."/>
            <person name="Vieira V.V."/>
            <person name="Silva B.S."/>
            <person name="Fistarol G.O."/>
            <person name="Salomon P.S."/>
            <person name="Sawabe T."/>
            <person name="Mino S."/>
            <person name="Hosokawa M."/>
            <person name="Miyashita H."/>
            <person name="Maruyama F."/>
            <person name="van Verk M.C."/>
            <person name="Dutilh B.E."/>
            <person name="Thompson C.C."/>
            <person name="Thompson F.L."/>
        </authorList>
    </citation>
    <scope>NUCLEOTIDE SEQUENCE [LARGE SCALE GENOMIC DNA]</scope>
    <source>
        <strain evidence="5 6">CCMR0082</strain>
    </source>
</reference>
<dbReference type="RefSeq" id="WP_163664458.1">
    <property type="nucleotide sequence ID" value="NZ_QZCE01000002.1"/>
</dbReference>
<keyword evidence="1" id="KW-0597">Phosphoprotein</keyword>
<accession>A0A6M0S8A0</accession>
<dbReference type="Pfam" id="PF00072">
    <property type="entry name" value="Response_reg"/>
    <property type="match status" value="1"/>
</dbReference>
<dbReference type="PROSITE" id="PS50110">
    <property type="entry name" value="RESPONSE_REGULATORY"/>
    <property type="match status" value="1"/>
</dbReference>
<dbReference type="InterPro" id="IPR001789">
    <property type="entry name" value="Sig_transdc_resp-reg_receiver"/>
</dbReference>
<dbReference type="Gene3D" id="3.40.50.2300">
    <property type="match status" value="1"/>
</dbReference>
<dbReference type="CDD" id="cd01948">
    <property type="entry name" value="EAL"/>
    <property type="match status" value="1"/>
</dbReference>
<sequence>MKIPIILVVDDEPNNFEVIEALLATENYELQSATSGKEALELLPSVQPDLILLDIAMPEMDGLAVCQKIKAMPQWQSIPIIIVTAVTGKLVLAKCLETGADDFISKPVSGLELRARVRSMLRIRQQHQQLSAFNTHLEATVQERTEQLQTMIAQDSLTKLPSRTKLLEKLAECLARKDSTLAVIILDCDQFHLVNGSFGHVFGDKLLVAIAQRLLKKIRPSHILARLGEDEFCWVVNPISEANATAIDSVIQTISNSFHQPFLVEGCEIYMTASVGIAFSQEPCQTAAQLLQAADTAMYQAKLRGKGSVQIFSPQMHVQIHDRLTLEADLQRALNNQEFTAFYQPIIHLETLKIVGFEALIRWQHPEKGILPPGLFIPSIEASGLIEPVGILIFQKACQQLQVWQQRGWPELTMSINVSPRQFNSPNLLDSIDQVLAETQVNPACLKLEITESAIMGSIDNATALTKELQARQMQVSIDDFGTGYSSLKYLNCFLVNNLKIDRSFIKEFTSERNHYPIVNTIVALAQELGLSIIAEGIETQQQLLWLQNLKCDFGQGYFFSKPLPASEIEKVYLNRDSD</sequence>
<feature type="domain" description="Response regulatory" evidence="2">
    <location>
        <begin position="5"/>
        <end position="121"/>
    </location>
</feature>
<evidence type="ECO:0000256" key="1">
    <source>
        <dbReference type="PROSITE-ProRule" id="PRU00169"/>
    </source>
</evidence>
<dbReference type="NCBIfam" id="TIGR00254">
    <property type="entry name" value="GGDEF"/>
    <property type="match status" value="1"/>
</dbReference>
<dbReference type="InterPro" id="IPR000160">
    <property type="entry name" value="GGDEF_dom"/>
</dbReference>
<dbReference type="PANTHER" id="PTHR33121:SF70">
    <property type="entry name" value="SIGNALING PROTEIN YKOW"/>
    <property type="match status" value="1"/>
</dbReference>
<protein>
    <submittedName>
        <fullName evidence="5">GGDEF domain-containing response regulator</fullName>
    </submittedName>
</protein>
<dbReference type="AlphaFoldDB" id="A0A6M0S8A0"/>
<evidence type="ECO:0000259" key="3">
    <source>
        <dbReference type="PROSITE" id="PS50883"/>
    </source>
</evidence>
<name>A0A6M0S8A0_9CYAN</name>
<dbReference type="SMART" id="SM00448">
    <property type="entry name" value="REC"/>
    <property type="match status" value="1"/>
</dbReference>
<dbReference type="GO" id="GO:0071111">
    <property type="term" value="F:cyclic-guanylate-specific phosphodiesterase activity"/>
    <property type="evidence" value="ECO:0007669"/>
    <property type="project" value="InterPro"/>
</dbReference>
<evidence type="ECO:0000259" key="4">
    <source>
        <dbReference type="PROSITE" id="PS50887"/>
    </source>
</evidence>
<dbReference type="Proteomes" id="UP000473574">
    <property type="component" value="Unassembled WGS sequence"/>
</dbReference>
<evidence type="ECO:0000313" key="6">
    <source>
        <dbReference type="Proteomes" id="UP000473574"/>
    </source>
</evidence>
<dbReference type="Pfam" id="PF00563">
    <property type="entry name" value="EAL"/>
    <property type="match status" value="1"/>
</dbReference>
<dbReference type="SMART" id="SM00267">
    <property type="entry name" value="GGDEF"/>
    <property type="match status" value="1"/>
</dbReference>
<dbReference type="CDD" id="cd01949">
    <property type="entry name" value="GGDEF"/>
    <property type="match status" value="1"/>
</dbReference>
<feature type="domain" description="EAL" evidence="3">
    <location>
        <begin position="323"/>
        <end position="577"/>
    </location>
</feature>
<dbReference type="Pfam" id="PF00990">
    <property type="entry name" value="GGDEF"/>
    <property type="match status" value="1"/>
</dbReference>
<evidence type="ECO:0000313" key="5">
    <source>
        <dbReference type="EMBL" id="NEZ64293.1"/>
    </source>
</evidence>
<dbReference type="SUPFAM" id="SSF52172">
    <property type="entry name" value="CheY-like"/>
    <property type="match status" value="1"/>
</dbReference>
<dbReference type="InterPro" id="IPR043128">
    <property type="entry name" value="Rev_trsase/Diguanyl_cyclase"/>
</dbReference>
<dbReference type="PROSITE" id="PS50883">
    <property type="entry name" value="EAL"/>
    <property type="match status" value="1"/>
</dbReference>
<dbReference type="SUPFAM" id="SSF55073">
    <property type="entry name" value="Nucleotide cyclase"/>
    <property type="match status" value="1"/>
</dbReference>